<comment type="subcellular location">
    <subcellularLocation>
        <location evidence="1">Secreted</location>
    </subcellularLocation>
</comment>
<evidence type="ECO:0000256" key="5">
    <source>
        <dbReference type="ARBA" id="ARBA00022729"/>
    </source>
</evidence>
<dbReference type="InterPro" id="IPR000209">
    <property type="entry name" value="Peptidase_S8/S53_dom"/>
</dbReference>
<dbReference type="GeneID" id="107766062"/>
<proteinExistence type="inferred from homology"/>
<dbReference type="SUPFAM" id="SSF52743">
    <property type="entry name" value="Subtilisin-like"/>
    <property type="match status" value="1"/>
</dbReference>
<feature type="domain" description="Inhibitor I9" evidence="13">
    <location>
        <begin position="25"/>
        <end position="104"/>
    </location>
</feature>
<dbReference type="CDD" id="cd02120">
    <property type="entry name" value="PA_subtilisin_like"/>
    <property type="match status" value="1"/>
</dbReference>
<name>A0A1S3XKR6_TOBAC</name>
<dbReference type="Pfam" id="PF05922">
    <property type="entry name" value="Inhibitor_I9"/>
    <property type="match status" value="1"/>
</dbReference>
<evidence type="ECO:0000259" key="13">
    <source>
        <dbReference type="Pfam" id="PF05922"/>
    </source>
</evidence>
<dbReference type="RefSeq" id="XP_016440257.1">
    <property type="nucleotide sequence ID" value="XM_016584771.1"/>
</dbReference>
<dbReference type="Gene3D" id="3.50.30.30">
    <property type="match status" value="1"/>
</dbReference>
<dbReference type="PROSITE" id="PS51892">
    <property type="entry name" value="SUBTILASE"/>
    <property type="match status" value="1"/>
</dbReference>
<dbReference type="CDD" id="cd04852">
    <property type="entry name" value="Peptidases_S8_3"/>
    <property type="match status" value="1"/>
</dbReference>
<dbReference type="Gene3D" id="3.40.50.200">
    <property type="entry name" value="Peptidase S8/S53 domain"/>
    <property type="match status" value="1"/>
</dbReference>
<feature type="domain" description="Subtilisin-like protease fibronectin type-III" evidence="14">
    <location>
        <begin position="644"/>
        <end position="750"/>
    </location>
</feature>
<evidence type="ECO:0000313" key="15">
    <source>
        <dbReference type="Proteomes" id="UP000790787"/>
    </source>
</evidence>
<keyword evidence="3" id="KW-0964">Secreted</keyword>
<dbReference type="FunFam" id="3.40.50.200:FF:000006">
    <property type="entry name" value="Subtilisin-like protease SBT1.5"/>
    <property type="match status" value="1"/>
</dbReference>
<evidence type="ECO:0000259" key="12">
    <source>
        <dbReference type="Pfam" id="PF00082"/>
    </source>
</evidence>
<dbReference type="RefSeq" id="XP_016440257.1">
    <property type="nucleotide sequence ID" value="XM_016584771.2"/>
</dbReference>
<evidence type="ECO:0000259" key="14">
    <source>
        <dbReference type="Pfam" id="PF17766"/>
    </source>
</evidence>
<dbReference type="InterPro" id="IPR036852">
    <property type="entry name" value="Peptidase_S8/S53_dom_sf"/>
</dbReference>
<dbReference type="PRINTS" id="PR00723">
    <property type="entry name" value="SUBTILISIN"/>
</dbReference>
<dbReference type="PaxDb" id="4097-A0A1S3XKR6"/>
<dbReference type="InterPro" id="IPR034197">
    <property type="entry name" value="Peptidases_S8_3"/>
</dbReference>
<evidence type="ECO:0000256" key="3">
    <source>
        <dbReference type="ARBA" id="ARBA00022525"/>
    </source>
</evidence>
<keyword evidence="7 10" id="KW-0720">Serine protease</keyword>
<evidence type="ECO:0000256" key="7">
    <source>
        <dbReference type="ARBA" id="ARBA00022825"/>
    </source>
</evidence>
<dbReference type="OrthoDB" id="206201at2759"/>
<feature type="active site" description="Charge relay system" evidence="9 10">
    <location>
        <position position="141"/>
    </location>
</feature>
<evidence type="ECO:0000256" key="4">
    <source>
        <dbReference type="ARBA" id="ARBA00022670"/>
    </source>
</evidence>
<dbReference type="FunFam" id="3.30.70.80:FF:000003">
    <property type="entry name" value="Subtilisin-like protease SBT1.9"/>
    <property type="match status" value="1"/>
</dbReference>
<dbReference type="Gene3D" id="3.30.70.80">
    <property type="entry name" value="Peptidase S8 propeptide/proteinase inhibitor I9"/>
    <property type="match status" value="1"/>
</dbReference>
<organism evidence="15 16">
    <name type="scientific">Nicotiana tabacum</name>
    <name type="common">Common tobacco</name>
    <dbReference type="NCBI Taxonomy" id="4097"/>
    <lineage>
        <taxon>Eukaryota</taxon>
        <taxon>Viridiplantae</taxon>
        <taxon>Streptophyta</taxon>
        <taxon>Embryophyta</taxon>
        <taxon>Tracheophyta</taxon>
        <taxon>Spermatophyta</taxon>
        <taxon>Magnoliopsida</taxon>
        <taxon>eudicotyledons</taxon>
        <taxon>Gunneridae</taxon>
        <taxon>Pentapetalae</taxon>
        <taxon>asterids</taxon>
        <taxon>lamiids</taxon>
        <taxon>Solanales</taxon>
        <taxon>Solanaceae</taxon>
        <taxon>Nicotianoideae</taxon>
        <taxon>Nicotianeae</taxon>
        <taxon>Nicotiana</taxon>
    </lineage>
</organism>
<accession>A0A1S3XKR6</accession>
<evidence type="ECO:0000256" key="9">
    <source>
        <dbReference type="PIRSR" id="PIRSR615500-1"/>
    </source>
</evidence>
<protein>
    <submittedName>
        <fullName evidence="16">Subtilisin-like protease SBT1.3</fullName>
    </submittedName>
</protein>
<sequence>MAALNFFIIFTSLVLPIASELLLSTYVVHVDTKTRPSHYLTQDEWYNSMVESVLENKMDSDSTSPRLFYSYDVVLQGFAARLTDQESEKLNKYPEVTHIFKDQFRIKLDTTRSPNFLGLNTGYGLWPKSNFGDDVIVGLVDTGIWPESESFKDNGIGPIPTRWKGKCVDGIAFNATRNCNRKLIGARNFVKGVENDYHHQSPRDQNGHGTHTASTAAGAEVYGANVFGFAKGKARGIASKARIAMYKACGSSSCAESDILAAIESAIKDGVDILSLSLGYDDDPFYENPVAIATFAAVKRNIFVVSSAGNLGPYPFSVHNTAPWVTTVGAGSLDRDFPIEINLSNNKTFVGSSLYPGRISGKSYPLVYIENCSRMTIDCSKVERKIVVCNTSKIEALRNGILIQKTGGVGLIQLNLATEGEGLRAMAYTLSSATLSYKEGIELLSYIKSNANPTARFVRRKGTVIGKKVRAPIVASFSSRGPNVVVPEVLKPDLIAPGLNILAAWPGDISPTRLKMDPRRVKFNINSGTSMACPHVAGVAALVRAVHPDWSPAAIKSALMTTSTAFDNAKLPIIKHEDMELATPVSIGSGHVNPESAIDPGLIYDTDTSDYINLLCSLNYTEKQMKLFTNESNPCSGFTGSPLDLNYPSLSVMFRPDSSVHFVKRTLTHVAVSKPEVYKVKIVNLNSEKVSLSIEPRKLMFNESSKKQSYMVKFESHYAFNSSRKIVEQMAFGSISWESDKHNVRSPFVVMWVQQNFNNSRLYK</sequence>
<dbReference type="Pfam" id="PF17766">
    <property type="entry name" value="fn3_6"/>
    <property type="match status" value="1"/>
</dbReference>
<dbReference type="KEGG" id="nta:107766062"/>
<evidence type="ECO:0000256" key="1">
    <source>
        <dbReference type="ARBA" id="ARBA00004613"/>
    </source>
</evidence>
<dbReference type="PROSITE" id="PS00138">
    <property type="entry name" value="SUBTILASE_SER"/>
    <property type="match status" value="1"/>
</dbReference>
<keyword evidence="15" id="KW-1185">Reference proteome</keyword>
<evidence type="ECO:0000313" key="16">
    <source>
        <dbReference type="RefSeq" id="XP_016440257.1"/>
    </source>
</evidence>
<keyword evidence="4 10" id="KW-0645">Protease</keyword>
<keyword evidence="8" id="KW-0325">Glycoprotein</keyword>
<feature type="active site" description="Charge relay system" evidence="9 10">
    <location>
        <position position="208"/>
    </location>
</feature>
<dbReference type="Pfam" id="PF00082">
    <property type="entry name" value="Peptidase_S8"/>
    <property type="match status" value="1"/>
</dbReference>
<feature type="chain" id="PRO_5010335693" evidence="11">
    <location>
        <begin position="20"/>
        <end position="764"/>
    </location>
</feature>
<dbReference type="GO" id="GO:0005576">
    <property type="term" value="C:extracellular region"/>
    <property type="evidence" value="ECO:0000318"/>
    <property type="project" value="GO_Central"/>
</dbReference>
<feature type="domain" description="Peptidase S8/S53" evidence="12">
    <location>
        <begin position="132"/>
        <end position="565"/>
    </location>
</feature>
<dbReference type="Proteomes" id="UP000790787">
    <property type="component" value="Chromosome 23"/>
</dbReference>
<evidence type="ECO:0000256" key="2">
    <source>
        <dbReference type="ARBA" id="ARBA00011073"/>
    </source>
</evidence>
<dbReference type="InterPro" id="IPR037045">
    <property type="entry name" value="S8pro/Inhibitor_I9_sf"/>
</dbReference>
<feature type="active site" description="Charge relay system" evidence="9 10">
    <location>
        <position position="530"/>
    </location>
</feature>
<evidence type="ECO:0000256" key="11">
    <source>
        <dbReference type="SAM" id="SignalP"/>
    </source>
</evidence>
<dbReference type="InterPro" id="IPR010259">
    <property type="entry name" value="S8pro/Inhibitor_I9"/>
</dbReference>
<comment type="similarity">
    <text evidence="2 10">Belongs to the peptidase S8 family.</text>
</comment>
<reference evidence="16" key="2">
    <citation type="submission" date="2025-08" db="UniProtKB">
        <authorList>
            <consortium name="RefSeq"/>
        </authorList>
    </citation>
    <scope>IDENTIFICATION</scope>
    <source>
        <tissue evidence="16">Leaf</tissue>
    </source>
</reference>
<evidence type="ECO:0000256" key="6">
    <source>
        <dbReference type="ARBA" id="ARBA00022801"/>
    </source>
</evidence>
<evidence type="ECO:0000256" key="8">
    <source>
        <dbReference type="ARBA" id="ARBA00023180"/>
    </source>
</evidence>
<keyword evidence="5 11" id="KW-0732">Signal</keyword>
<dbReference type="Gene3D" id="2.60.40.2310">
    <property type="match status" value="1"/>
</dbReference>
<dbReference type="AlphaFoldDB" id="A0A1S3XKR6"/>
<feature type="signal peptide" evidence="11">
    <location>
        <begin position="1"/>
        <end position="19"/>
    </location>
</feature>
<gene>
    <name evidence="16" type="primary">LOC107766062</name>
</gene>
<dbReference type="InterPro" id="IPR015500">
    <property type="entry name" value="Peptidase_S8_subtilisin-rel"/>
</dbReference>
<evidence type="ECO:0000256" key="10">
    <source>
        <dbReference type="PROSITE-ProRule" id="PRU01240"/>
    </source>
</evidence>
<dbReference type="InterPro" id="IPR045051">
    <property type="entry name" value="SBT"/>
</dbReference>
<dbReference type="InterPro" id="IPR041469">
    <property type="entry name" value="Subtilisin-like_FN3"/>
</dbReference>
<dbReference type="GO" id="GO:0006508">
    <property type="term" value="P:proteolysis"/>
    <property type="evidence" value="ECO:0007669"/>
    <property type="project" value="UniProtKB-KW"/>
</dbReference>
<dbReference type="InterPro" id="IPR023828">
    <property type="entry name" value="Peptidase_S8_Ser-AS"/>
</dbReference>
<reference evidence="15" key="1">
    <citation type="journal article" date="2014" name="Nat. Commun.">
        <title>The tobacco genome sequence and its comparison with those of tomato and potato.</title>
        <authorList>
            <person name="Sierro N."/>
            <person name="Battey J.N."/>
            <person name="Ouadi S."/>
            <person name="Bakaher N."/>
            <person name="Bovet L."/>
            <person name="Willig A."/>
            <person name="Goepfert S."/>
            <person name="Peitsch M.C."/>
            <person name="Ivanov N.V."/>
        </authorList>
    </citation>
    <scope>NUCLEOTIDE SEQUENCE [LARGE SCALE GENOMIC DNA]</scope>
</reference>
<dbReference type="PANTHER" id="PTHR10795">
    <property type="entry name" value="PROPROTEIN CONVERTASE SUBTILISIN/KEXIN"/>
    <property type="match status" value="1"/>
</dbReference>
<keyword evidence="6 10" id="KW-0378">Hydrolase</keyword>
<dbReference type="GO" id="GO:0004252">
    <property type="term" value="F:serine-type endopeptidase activity"/>
    <property type="evidence" value="ECO:0000318"/>
    <property type="project" value="GO_Central"/>
</dbReference>
<dbReference type="SMR" id="A0A1S3XKR6"/>